<dbReference type="PANTHER" id="PTHR47876:SF2">
    <property type="entry name" value="GCN5-RELATED N-ACETYLTRANSFERASE 7, CHLOROPLASTIC"/>
    <property type="match status" value="1"/>
</dbReference>
<dbReference type="PANTHER" id="PTHR47876">
    <property type="entry name" value="OS08G0260000 PROTEIN"/>
    <property type="match status" value="1"/>
</dbReference>
<evidence type="ECO:0000313" key="3">
    <source>
        <dbReference type="Proteomes" id="UP000007264"/>
    </source>
</evidence>
<accession>I0YIQ4</accession>
<dbReference type="eggNOG" id="ENOG502QVM2">
    <property type="taxonomic scope" value="Eukaryota"/>
</dbReference>
<gene>
    <name evidence="2" type="ORF">COCSUDRAFT_60465</name>
</gene>
<proteinExistence type="predicted"/>
<keyword evidence="3" id="KW-1185">Reference proteome</keyword>
<dbReference type="AlphaFoldDB" id="I0YIQ4"/>
<dbReference type="CDD" id="cd04301">
    <property type="entry name" value="NAT_SF"/>
    <property type="match status" value="1"/>
</dbReference>
<dbReference type="RefSeq" id="XP_005642817.1">
    <property type="nucleotide sequence ID" value="XM_005642760.1"/>
</dbReference>
<name>I0YIQ4_COCSC</name>
<dbReference type="EMBL" id="AGSI01000025">
    <property type="protein sequence ID" value="EIE18273.1"/>
    <property type="molecule type" value="Genomic_DNA"/>
</dbReference>
<reference evidence="2 3" key="1">
    <citation type="journal article" date="2012" name="Genome Biol.">
        <title>The genome of the polar eukaryotic microalga coccomyxa subellipsoidea reveals traits of cold adaptation.</title>
        <authorList>
            <person name="Blanc G."/>
            <person name="Agarkova I."/>
            <person name="Grimwood J."/>
            <person name="Kuo A."/>
            <person name="Brueggeman A."/>
            <person name="Dunigan D."/>
            <person name="Gurnon J."/>
            <person name="Ladunga I."/>
            <person name="Lindquist E."/>
            <person name="Lucas S."/>
            <person name="Pangilinan J."/>
            <person name="Proschold T."/>
            <person name="Salamov A."/>
            <person name="Schmutz J."/>
            <person name="Weeks D."/>
            <person name="Yamada T."/>
            <person name="Claverie J.M."/>
            <person name="Grigoriev I."/>
            <person name="Van Etten J."/>
            <person name="Lomsadze A."/>
            <person name="Borodovsky M."/>
        </authorList>
    </citation>
    <scope>NUCLEOTIDE SEQUENCE [LARGE SCALE GENOMIC DNA]</scope>
    <source>
        <strain evidence="2 3">C-169</strain>
    </source>
</reference>
<dbReference type="Proteomes" id="UP000007264">
    <property type="component" value="Unassembled WGS sequence"/>
</dbReference>
<dbReference type="GeneID" id="17036180"/>
<dbReference type="InterPro" id="IPR000182">
    <property type="entry name" value="GNAT_dom"/>
</dbReference>
<dbReference type="SUPFAM" id="SSF55729">
    <property type="entry name" value="Acyl-CoA N-acyltransferases (Nat)"/>
    <property type="match status" value="1"/>
</dbReference>
<comment type="caution">
    <text evidence="2">The sequence shown here is derived from an EMBL/GenBank/DDBJ whole genome shotgun (WGS) entry which is preliminary data.</text>
</comment>
<dbReference type="GO" id="GO:0016747">
    <property type="term" value="F:acyltransferase activity, transferring groups other than amino-acyl groups"/>
    <property type="evidence" value="ECO:0007669"/>
    <property type="project" value="InterPro"/>
</dbReference>
<dbReference type="Gene3D" id="3.40.630.30">
    <property type="match status" value="1"/>
</dbReference>
<dbReference type="OrthoDB" id="41532at2759"/>
<dbReference type="STRING" id="574566.I0YIQ4"/>
<feature type="domain" description="N-acetyltransferase" evidence="1">
    <location>
        <begin position="19"/>
        <end position="155"/>
    </location>
</feature>
<protein>
    <recommendedName>
        <fullName evidence="1">N-acetyltransferase domain-containing protein</fullName>
    </recommendedName>
</protein>
<dbReference type="KEGG" id="csl:COCSUDRAFT_60465"/>
<organism evidence="2 3">
    <name type="scientific">Coccomyxa subellipsoidea (strain C-169)</name>
    <name type="common">Green microalga</name>
    <dbReference type="NCBI Taxonomy" id="574566"/>
    <lineage>
        <taxon>Eukaryota</taxon>
        <taxon>Viridiplantae</taxon>
        <taxon>Chlorophyta</taxon>
        <taxon>core chlorophytes</taxon>
        <taxon>Trebouxiophyceae</taxon>
        <taxon>Trebouxiophyceae incertae sedis</taxon>
        <taxon>Coccomyxaceae</taxon>
        <taxon>Coccomyxa</taxon>
        <taxon>Coccomyxa subellipsoidea</taxon>
    </lineage>
</organism>
<evidence type="ECO:0000313" key="2">
    <source>
        <dbReference type="EMBL" id="EIE18273.1"/>
    </source>
</evidence>
<dbReference type="InterPro" id="IPR016181">
    <property type="entry name" value="Acyl_CoA_acyltransferase"/>
</dbReference>
<dbReference type="Pfam" id="PF00583">
    <property type="entry name" value="Acetyltransf_1"/>
    <property type="match status" value="1"/>
</dbReference>
<sequence length="163" mass="17527">MQGITVTCLVACVDDVEGDSLASAVRQDMDLSCKIPAGVGGSHPQLVVGTLDINQGVNLPGGHLIGLEPEGAVARIQRGYLSNICTQKAVRRTGVAMRLIRAAIDEAASAGIRWLYVHAAEQNTAAVQLYTQQCGFEIEQEEGAGIAIRLNRPRRYLFRQRLG</sequence>
<evidence type="ECO:0000259" key="1">
    <source>
        <dbReference type="PROSITE" id="PS51186"/>
    </source>
</evidence>
<dbReference type="PROSITE" id="PS51186">
    <property type="entry name" value="GNAT"/>
    <property type="match status" value="1"/>
</dbReference>